<reference evidence="12" key="1">
    <citation type="journal article" date="2019" name="Int. J. Syst. Evol. Microbiol.">
        <title>The Global Catalogue of Microorganisms (GCM) 10K type strain sequencing project: providing services to taxonomists for standard genome sequencing and annotation.</title>
        <authorList>
            <consortium name="The Broad Institute Genomics Platform"/>
            <consortium name="The Broad Institute Genome Sequencing Center for Infectious Disease"/>
            <person name="Wu L."/>
            <person name="Ma J."/>
        </authorList>
    </citation>
    <scope>NUCLEOTIDE SEQUENCE [LARGE SCALE GENOMIC DNA]</scope>
    <source>
        <strain evidence="12">CECT 7477</strain>
    </source>
</reference>
<keyword evidence="5 9" id="KW-0808">Transferase</keyword>
<dbReference type="NCBIfam" id="TIGR01496">
    <property type="entry name" value="DHPS"/>
    <property type="match status" value="1"/>
</dbReference>
<name>A0ABV8JK39_9FLAO</name>
<dbReference type="GO" id="GO:0004156">
    <property type="term" value="F:dihydropteroate synthase activity"/>
    <property type="evidence" value="ECO:0007669"/>
    <property type="project" value="UniProtKB-EC"/>
</dbReference>
<comment type="similarity">
    <text evidence="9">Belongs to the DHPS family.</text>
</comment>
<dbReference type="InterPro" id="IPR006390">
    <property type="entry name" value="DHP_synth_dom"/>
</dbReference>
<evidence type="ECO:0000256" key="5">
    <source>
        <dbReference type="ARBA" id="ARBA00022679"/>
    </source>
</evidence>
<keyword evidence="8 9" id="KW-0289">Folate biosynthesis</keyword>
<evidence type="ECO:0000256" key="1">
    <source>
        <dbReference type="ARBA" id="ARBA00000012"/>
    </source>
</evidence>
<organism evidence="11 12">
    <name type="scientific">Euzebyella saccharophila</name>
    <dbReference type="NCBI Taxonomy" id="679664"/>
    <lineage>
        <taxon>Bacteria</taxon>
        <taxon>Pseudomonadati</taxon>
        <taxon>Bacteroidota</taxon>
        <taxon>Flavobacteriia</taxon>
        <taxon>Flavobacteriales</taxon>
        <taxon>Flavobacteriaceae</taxon>
        <taxon>Euzebyella</taxon>
    </lineage>
</organism>
<dbReference type="Gene3D" id="3.20.20.20">
    <property type="entry name" value="Dihydropteroate synthase-like"/>
    <property type="match status" value="1"/>
</dbReference>
<dbReference type="EC" id="2.5.1.15" evidence="4 9"/>
<dbReference type="EMBL" id="JBHSAW010000001">
    <property type="protein sequence ID" value="MFC4094496.1"/>
    <property type="molecule type" value="Genomic_DNA"/>
</dbReference>
<evidence type="ECO:0000313" key="12">
    <source>
        <dbReference type="Proteomes" id="UP001595814"/>
    </source>
</evidence>
<comment type="caution">
    <text evidence="11">The sequence shown here is derived from an EMBL/GenBank/DDBJ whole genome shotgun (WGS) entry which is preliminary data.</text>
</comment>
<evidence type="ECO:0000256" key="9">
    <source>
        <dbReference type="RuleBase" id="RU361205"/>
    </source>
</evidence>
<accession>A0ABV8JK39</accession>
<evidence type="ECO:0000256" key="7">
    <source>
        <dbReference type="ARBA" id="ARBA00022842"/>
    </source>
</evidence>
<comment type="cofactor">
    <cofactor evidence="2 9">
        <name>Mg(2+)</name>
        <dbReference type="ChEBI" id="CHEBI:18420"/>
    </cofactor>
</comment>
<dbReference type="RefSeq" id="WP_192462713.1">
    <property type="nucleotide sequence ID" value="NZ_JACYFJ010000004.1"/>
</dbReference>
<keyword evidence="7 9" id="KW-0460">Magnesium</keyword>
<dbReference type="InterPro" id="IPR000489">
    <property type="entry name" value="Pterin-binding_dom"/>
</dbReference>
<evidence type="ECO:0000259" key="10">
    <source>
        <dbReference type="PROSITE" id="PS50972"/>
    </source>
</evidence>
<evidence type="ECO:0000256" key="4">
    <source>
        <dbReference type="ARBA" id="ARBA00012458"/>
    </source>
</evidence>
<proteinExistence type="inferred from homology"/>
<dbReference type="CDD" id="cd00739">
    <property type="entry name" value="DHPS"/>
    <property type="match status" value="1"/>
</dbReference>
<gene>
    <name evidence="11" type="primary">folP</name>
    <name evidence="11" type="ORF">ACFOUT_01325</name>
</gene>
<evidence type="ECO:0000256" key="6">
    <source>
        <dbReference type="ARBA" id="ARBA00022723"/>
    </source>
</evidence>
<dbReference type="PANTHER" id="PTHR20941:SF1">
    <property type="entry name" value="FOLIC ACID SYNTHESIS PROTEIN FOL1"/>
    <property type="match status" value="1"/>
</dbReference>
<evidence type="ECO:0000256" key="8">
    <source>
        <dbReference type="ARBA" id="ARBA00022909"/>
    </source>
</evidence>
<dbReference type="PROSITE" id="PS50972">
    <property type="entry name" value="PTERIN_BINDING"/>
    <property type="match status" value="1"/>
</dbReference>
<comment type="function">
    <text evidence="9">Catalyzes the condensation of para-aminobenzoate (pABA) with 6-hydroxymethyl-7,8-dihydropterin diphosphate (DHPt-PP) to form 7,8-dihydropteroate (H2Pte), the immediate precursor of folate derivatives.</text>
</comment>
<comment type="catalytic activity">
    <reaction evidence="1">
        <text>(7,8-dihydropterin-6-yl)methyl diphosphate + 4-aminobenzoate = 7,8-dihydropteroate + diphosphate</text>
        <dbReference type="Rhea" id="RHEA:19949"/>
        <dbReference type="ChEBI" id="CHEBI:17836"/>
        <dbReference type="ChEBI" id="CHEBI:17839"/>
        <dbReference type="ChEBI" id="CHEBI:33019"/>
        <dbReference type="ChEBI" id="CHEBI:72950"/>
        <dbReference type="EC" id="2.5.1.15"/>
    </reaction>
</comment>
<evidence type="ECO:0000256" key="2">
    <source>
        <dbReference type="ARBA" id="ARBA00001946"/>
    </source>
</evidence>
<dbReference type="Proteomes" id="UP001595814">
    <property type="component" value="Unassembled WGS sequence"/>
</dbReference>
<protein>
    <recommendedName>
        <fullName evidence="4 9">Dihydropteroate synthase</fullName>
        <shortName evidence="9">DHPS</shortName>
        <ecNumber evidence="4 9">2.5.1.15</ecNumber>
    </recommendedName>
    <alternativeName>
        <fullName evidence="9">Dihydropteroate pyrophosphorylase</fullName>
    </alternativeName>
</protein>
<evidence type="ECO:0000256" key="3">
    <source>
        <dbReference type="ARBA" id="ARBA00004763"/>
    </source>
</evidence>
<dbReference type="InterPro" id="IPR045031">
    <property type="entry name" value="DHP_synth-like"/>
</dbReference>
<dbReference type="InterPro" id="IPR011005">
    <property type="entry name" value="Dihydropteroate_synth-like_sf"/>
</dbReference>
<evidence type="ECO:0000313" key="11">
    <source>
        <dbReference type="EMBL" id="MFC4094496.1"/>
    </source>
</evidence>
<dbReference type="Pfam" id="PF00809">
    <property type="entry name" value="Pterin_bind"/>
    <property type="match status" value="1"/>
</dbReference>
<keyword evidence="12" id="KW-1185">Reference proteome</keyword>
<feature type="domain" description="Pterin-binding" evidence="10">
    <location>
        <begin position="15"/>
        <end position="267"/>
    </location>
</feature>
<sequence length="278" mass="30668">MTINCLGQLIDLSTPKIMGILNITPDSFFDGGNYTHESQILHQTEKMLAEGATFIDVGAYSSRPGADHVSEEEELQRIVPIVQLLTKEFKGVNLSIDTFRSRVAKECINSGAALINDISAGLMDEKMLSTIAKLHVPYIMMHMRGTPKTMQSLTQYDNLLTDVLTYFAERTAATKALGIVDVIIDPGFGFAKTLEQNFQLLGALELFNNLEHPLLIGLSRKSMIYKSLQTDAKKALNGTTALNMVALEKGANILRVHDVKEAMECVKLAENLKSELFS</sequence>
<keyword evidence="6 9" id="KW-0479">Metal-binding</keyword>
<dbReference type="PROSITE" id="PS00792">
    <property type="entry name" value="DHPS_1"/>
    <property type="match status" value="1"/>
</dbReference>
<dbReference type="SUPFAM" id="SSF51717">
    <property type="entry name" value="Dihydropteroate synthetase-like"/>
    <property type="match status" value="1"/>
</dbReference>
<comment type="pathway">
    <text evidence="3 9">Cofactor biosynthesis; tetrahydrofolate biosynthesis; 7,8-dihydrofolate from 2-amino-4-hydroxy-6-hydroxymethyl-7,8-dihydropteridine diphosphate and 4-aminobenzoate: step 1/2.</text>
</comment>
<dbReference type="PANTHER" id="PTHR20941">
    <property type="entry name" value="FOLATE SYNTHESIS PROTEINS"/>
    <property type="match status" value="1"/>
</dbReference>